<reference evidence="1 2" key="1">
    <citation type="submission" date="2019-09" db="EMBL/GenBank/DDBJ databases">
        <title>NBRP : Genome information of microbial organism related human and environment.</title>
        <authorList>
            <person name="Hattori M."/>
            <person name="Oshima K."/>
            <person name="Inaba H."/>
            <person name="Suda W."/>
            <person name="Sakamoto M."/>
            <person name="Iino T."/>
            <person name="Kitahara M."/>
            <person name="Oshida Y."/>
            <person name="Iida T."/>
            <person name="Kudo T."/>
            <person name="Itoh T."/>
            <person name="Ohkuma M."/>
        </authorList>
    </citation>
    <scope>NUCLEOTIDE SEQUENCE [LARGE SCALE GENOMIC DNA]</scope>
    <source>
        <strain evidence="1 2">Q-1</strain>
    </source>
</reference>
<dbReference type="AlphaFoldDB" id="A0A5A7N416"/>
<evidence type="ECO:0000313" key="2">
    <source>
        <dbReference type="Proteomes" id="UP000324996"/>
    </source>
</evidence>
<accession>A0A5A7N416</accession>
<protein>
    <recommendedName>
        <fullName evidence="3">DUF2066 domain-containing protein</fullName>
    </recommendedName>
</protein>
<dbReference type="EMBL" id="BKCN01000002">
    <property type="protein sequence ID" value="GER03012.1"/>
    <property type="molecule type" value="Genomic_DNA"/>
</dbReference>
<comment type="caution">
    <text evidence="1">The sequence shown here is derived from an EMBL/GenBank/DDBJ whole genome shotgun (WGS) entry which is preliminary data.</text>
</comment>
<evidence type="ECO:0008006" key="3">
    <source>
        <dbReference type="Google" id="ProtNLM"/>
    </source>
</evidence>
<gene>
    <name evidence="1" type="ORF">JCM17846_06940</name>
</gene>
<keyword evidence="2" id="KW-1185">Reference proteome</keyword>
<evidence type="ECO:0000313" key="1">
    <source>
        <dbReference type="EMBL" id="GER03012.1"/>
    </source>
</evidence>
<dbReference type="Proteomes" id="UP000324996">
    <property type="component" value="Unassembled WGS sequence"/>
</dbReference>
<sequence>MQSLVRSVDIREEKFSSRRYMAVLDVLFSPDAVRDIFARTDVAYTESLGGPYLLVPVLYDRGVRMVFGDHPWQQALAGADLQNRLIAYRFAPDRISSRAVLSDDLLTNPDPSKLAKAARFFAVPRIVIATARLVPNYRTGQPDLHYDLVVGPLDDEGESRMSHAEGSLSAFMEDFDPAEAATSETEAGTEAFVLKRAANLILRRSDALWKEQTLLAATGDQSVVSVMAPVDHAEAWLSIRQKLESVGIVRSFEMTEIGLPLSRFAISYVGTIDQLRLALAQARLQLLNSDQGLVLITDTADEGREMRAPQSEGGSSR</sequence>
<organism evidence="1 2">
    <name type="scientific">Iodidimonas nitroreducens</name>
    <dbReference type="NCBI Taxonomy" id="1236968"/>
    <lineage>
        <taxon>Bacteria</taxon>
        <taxon>Pseudomonadati</taxon>
        <taxon>Pseudomonadota</taxon>
        <taxon>Alphaproteobacteria</taxon>
        <taxon>Iodidimonadales</taxon>
        <taxon>Iodidimonadaceae</taxon>
        <taxon>Iodidimonas</taxon>
    </lineage>
</organism>
<name>A0A5A7N416_9PROT</name>
<proteinExistence type="predicted"/>